<protein>
    <submittedName>
        <fullName evidence="7">Murein hydrolase transporter LrgA</fullName>
    </submittedName>
</protein>
<keyword evidence="8" id="KW-1185">Reference proteome</keyword>
<dbReference type="Proteomes" id="UP000054422">
    <property type="component" value="Unassembled WGS sequence"/>
</dbReference>
<gene>
    <name evidence="7" type="ORF">EP47_11460</name>
</gene>
<reference evidence="7 8" key="1">
    <citation type="submission" date="2014-05" db="EMBL/GenBank/DDBJ databases">
        <authorList>
            <person name="Rizzardi K."/>
            <person name="Winiecka-Krusnell J."/>
            <person name="Ramliden M."/>
            <person name="Alm E."/>
            <person name="Andersson S."/>
            <person name="Byfors S."/>
        </authorList>
    </citation>
    <scope>NUCLEOTIDE SEQUENCE [LARGE SCALE GENOMIC DNA]</scope>
    <source>
        <strain evidence="7 8">LEGN</strain>
    </source>
</reference>
<dbReference type="PANTHER" id="PTHR33931:SF2">
    <property type="entry name" value="HOLIN-LIKE PROTEIN CIDA"/>
    <property type="match status" value="1"/>
</dbReference>
<evidence type="ECO:0000256" key="2">
    <source>
        <dbReference type="ARBA" id="ARBA00022475"/>
    </source>
</evidence>
<evidence type="ECO:0000256" key="3">
    <source>
        <dbReference type="ARBA" id="ARBA00022692"/>
    </source>
</evidence>
<comment type="subcellular location">
    <subcellularLocation>
        <location evidence="1">Cell membrane</location>
        <topology evidence="1">Multi-pass membrane protein</topology>
    </subcellularLocation>
</comment>
<evidence type="ECO:0000256" key="4">
    <source>
        <dbReference type="ARBA" id="ARBA00022989"/>
    </source>
</evidence>
<dbReference type="RefSeq" id="WP_035886383.1">
    <property type="nucleotide sequence ID" value="NZ_JNCF01000001.1"/>
</dbReference>
<organism evidence="7 8">
    <name type="scientific">Legionella norrlandica</name>
    <dbReference type="NCBI Taxonomy" id="1498499"/>
    <lineage>
        <taxon>Bacteria</taxon>
        <taxon>Pseudomonadati</taxon>
        <taxon>Pseudomonadota</taxon>
        <taxon>Gammaproteobacteria</taxon>
        <taxon>Legionellales</taxon>
        <taxon>Legionellaceae</taxon>
        <taxon>Legionella</taxon>
    </lineage>
</organism>
<keyword evidence="4 6" id="KW-1133">Transmembrane helix</keyword>
<dbReference type="AlphaFoldDB" id="A0A0A2SXF5"/>
<evidence type="ECO:0000256" key="6">
    <source>
        <dbReference type="SAM" id="Phobius"/>
    </source>
</evidence>
<evidence type="ECO:0000256" key="5">
    <source>
        <dbReference type="ARBA" id="ARBA00023136"/>
    </source>
</evidence>
<dbReference type="OrthoDB" id="194658at2"/>
<dbReference type="InterPro" id="IPR005538">
    <property type="entry name" value="LrgA/CidA"/>
</dbReference>
<dbReference type="GO" id="GO:0016787">
    <property type="term" value="F:hydrolase activity"/>
    <property type="evidence" value="ECO:0007669"/>
    <property type="project" value="UniProtKB-KW"/>
</dbReference>
<name>A0A0A2SXF5_9GAMM</name>
<evidence type="ECO:0000256" key="1">
    <source>
        <dbReference type="ARBA" id="ARBA00004651"/>
    </source>
</evidence>
<dbReference type="Pfam" id="PF03788">
    <property type="entry name" value="LrgA"/>
    <property type="match status" value="1"/>
</dbReference>
<accession>A0A0A2SXF5</accession>
<dbReference type="PANTHER" id="PTHR33931">
    <property type="entry name" value="HOLIN-LIKE PROTEIN CIDA-RELATED"/>
    <property type="match status" value="1"/>
</dbReference>
<feature type="transmembrane region" description="Helical" evidence="6">
    <location>
        <begin position="33"/>
        <end position="50"/>
    </location>
</feature>
<feature type="transmembrane region" description="Helical" evidence="6">
    <location>
        <begin position="87"/>
        <end position="117"/>
    </location>
</feature>
<keyword evidence="3 6" id="KW-0812">Transmembrane</keyword>
<comment type="caution">
    <text evidence="7">The sequence shown here is derived from an EMBL/GenBank/DDBJ whole genome shotgun (WGS) entry which is preliminary data.</text>
</comment>
<keyword evidence="5 6" id="KW-0472">Membrane</keyword>
<proteinExistence type="predicted"/>
<sequence>MAIKLQQSSLLQAGLVCLFWLASEILVNLARLPISGGIFGLGIVLLLLATKRLKLDNIRRGAELLFADMLLFFIPAVLAILEHHEFIGLLGLKILFVISISTTAVMLVTAIVVDYCYHWRTDHAKPHSF</sequence>
<dbReference type="STRING" id="1498499.EP47_11460"/>
<feature type="transmembrane region" description="Helical" evidence="6">
    <location>
        <begin position="62"/>
        <end position="81"/>
    </location>
</feature>
<dbReference type="EMBL" id="JNCF01000001">
    <property type="protein sequence ID" value="KGP64386.1"/>
    <property type="molecule type" value="Genomic_DNA"/>
</dbReference>
<evidence type="ECO:0000313" key="7">
    <source>
        <dbReference type="EMBL" id="KGP64386.1"/>
    </source>
</evidence>
<keyword evidence="2" id="KW-1003">Cell membrane</keyword>
<keyword evidence="7" id="KW-0378">Hydrolase</keyword>
<evidence type="ECO:0000313" key="8">
    <source>
        <dbReference type="Proteomes" id="UP000054422"/>
    </source>
</evidence>
<dbReference type="GO" id="GO:0005886">
    <property type="term" value="C:plasma membrane"/>
    <property type="evidence" value="ECO:0007669"/>
    <property type="project" value="UniProtKB-SubCell"/>
</dbReference>